<reference evidence="1 2" key="1">
    <citation type="submission" date="2015-01" db="EMBL/GenBank/DDBJ databases">
        <title>Evolution of Trichinella species and genotypes.</title>
        <authorList>
            <person name="Korhonen P.K."/>
            <person name="Edoardo P."/>
            <person name="Giuseppe L.R."/>
            <person name="Gasser R.B."/>
        </authorList>
    </citation>
    <scope>NUCLEOTIDE SEQUENCE [LARGE SCALE GENOMIC DNA]</scope>
    <source>
        <strain evidence="1">ISS470</strain>
    </source>
</reference>
<comment type="caution">
    <text evidence="1">The sequence shown here is derived from an EMBL/GenBank/DDBJ whole genome shotgun (WGS) entry which is preliminary data.</text>
</comment>
<organism evidence="1 2">
    <name type="scientific">Trichinella pseudospiralis</name>
    <name type="common">Parasitic roundworm</name>
    <dbReference type="NCBI Taxonomy" id="6337"/>
    <lineage>
        <taxon>Eukaryota</taxon>
        <taxon>Metazoa</taxon>
        <taxon>Ecdysozoa</taxon>
        <taxon>Nematoda</taxon>
        <taxon>Enoplea</taxon>
        <taxon>Dorylaimia</taxon>
        <taxon>Trichinellida</taxon>
        <taxon>Trichinellidae</taxon>
        <taxon>Trichinella</taxon>
    </lineage>
</organism>
<dbReference type="AlphaFoldDB" id="A0A0V1FPS2"/>
<evidence type="ECO:0000313" key="1">
    <source>
        <dbReference type="EMBL" id="KRY87775.1"/>
    </source>
</evidence>
<sequence>MMLHPHNLASIPTNAENCTFLHNYSRFIWVRSGLCYNKISSDKFSVQGQFVTVVQFQDDKICKIKIPA</sequence>
<dbReference type="Proteomes" id="UP000054995">
    <property type="component" value="Unassembled WGS sequence"/>
</dbReference>
<proteinExistence type="predicted"/>
<evidence type="ECO:0000313" key="2">
    <source>
        <dbReference type="Proteomes" id="UP000054995"/>
    </source>
</evidence>
<keyword evidence="2" id="KW-1185">Reference proteome</keyword>
<name>A0A0V1FPS2_TRIPS</name>
<accession>A0A0V1FPS2</accession>
<gene>
    <name evidence="1" type="ORF">T4D_8681</name>
</gene>
<dbReference type="EMBL" id="JYDT01000050">
    <property type="protein sequence ID" value="KRY87775.1"/>
    <property type="molecule type" value="Genomic_DNA"/>
</dbReference>
<protein>
    <submittedName>
        <fullName evidence="1">Uncharacterized protein</fullName>
    </submittedName>
</protein>